<evidence type="ECO:0000256" key="4">
    <source>
        <dbReference type="ARBA" id="ARBA00022989"/>
    </source>
</evidence>
<comment type="subcellular location">
    <subcellularLocation>
        <location evidence="1">Cell membrane</location>
        <topology evidence="1">Multi-pass membrane protein</topology>
    </subcellularLocation>
</comment>
<comment type="caution">
    <text evidence="7">The sequence shown here is derived from an EMBL/GenBank/DDBJ whole genome shotgun (WGS) entry which is preliminary data.</text>
</comment>
<reference evidence="8" key="1">
    <citation type="journal article" date="2019" name="Int. J. Syst. Evol. Microbiol.">
        <title>The Global Catalogue of Microorganisms (GCM) 10K type strain sequencing project: providing services to taxonomists for standard genome sequencing and annotation.</title>
        <authorList>
            <consortium name="The Broad Institute Genomics Platform"/>
            <consortium name="The Broad Institute Genome Sequencing Center for Infectious Disease"/>
            <person name="Wu L."/>
            <person name="Ma J."/>
        </authorList>
    </citation>
    <scope>NUCLEOTIDE SEQUENCE [LARGE SCALE GENOMIC DNA]</scope>
    <source>
        <strain evidence="8">KCTC 23707</strain>
    </source>
</reference>
<evidence type="ECO:0000256" key="6">
    <source>
        <dbReference type="SAM" id="Phobius"/>
    </source>
</evidence>
<keyword evidence="3 6" id="KW-0812">Transmembrane</keyword>
<dbReference type="Proteomes" id="UP001597308">
    <property type="component" value="Unassembled WGS sequence"/>
</dbReference>
<sequence length="373" mass="40014">MRLLRYLSFRFFALAVTATLMLAAIAEVLDLVDNAGDILDRGEGAAGFIEYLSLRTPTLIAHSLPLGALIGALAALAFLARNSEIVAMRAAGRSSWELFALMVPGAFVLAVAQCALLDVVLPKTQRSLAVWWAAGPDPKIHSDKPAWLRLGDQIISFEGLRDRGRTLVNLKVYDRDAEKVAIGRTTAAEARYEKRRWTLVGATHTSWLRDSFNVQTPADGPWRTTLTPADAVAALTPGGLMSSDSAQEVLAGERVANAPPSFYATLIQRIYAGPMGVAVMLLLAMPAAFLNWRDARSARYVFVGLGLGLSFLLTDGLLTSLGGAGVLSPVVGAWSGVILFAAIGAFNLFRMERGLARPRLSRAAGNLLPEPSR</sequence>
<feature type="transmembrane region" description="Helical" evidence="6">
    <location>
        <begin position="99"/>
        <end position="121"/>
    </location>
</feature>
<keyword evidence="5 6" id="KW-0472">Membrane</keyword>
<evidence type="ECO:0000256" key="5">
    <source>
        <dbReference type="ARBA" id="ARBA00023136"/>
    </source>
</evidence>
<feature type="transmembrane region" description="Helical" evidence="6">
    <location>
        <begin position="270"/>
        <end position="290"/>
    </location>
</feature>
<evidence type="ECO:0000256" key="1">
    <source>
        <dbReference type="ARBA" id="ARBA00004651"/>
    </source>
</evidence>
<name>A0ABW4K4G3_9HYPH</name>
<evidence type="ECO:0000256" key="3">
    <source>
        <dbReference type="ARBA" id="ARBA00022692"/>
    </source>
</evidence>
<evidence type="ECO:0000313" key="7">
    <source>
        <dbReference type="EMBL" id="MFD1702318.1"/>
    </source>
</evidence>
<keyword evidence="4 6" id="KW-1133">Transmembrane helix</keyword>
<protein>
    <submittedName>
        <fullName evidence="7">LptF/LptG family permease</fullName>
    </submittedName>
</protein>
<evidence type="ECO:0000313" key="8">
    <source>
        <dbReference type="Proteomes" id="UP001597308"/>
    </source>
</evidence>
<dbReference type="InterPro" id="IPR005495">
    <property type="entry name" value="LptG/LptF_permease"/>
</dbReference>
<accession>A0ABW4K4G3</accession>
<keyword evidence="8" id="KW-1185">Reference proteome</keyword>
<dbReference type="RefSeq" id="WP_378797535.1">
    <property type="nucleotide sequence ID" value="NZ_JBHUER010000003.1"/>
</dbReference>
<feature type="transmembrane region" description="Helical" evidence="6">
    <location>
        <begin position="326"/>
        <end position="349"/>
    </location>
</feature>
<dbReference type="EMBL" id="JBHUER010000003">
    <property type="protein sequence ID" value="MFD1702318.1"/>
    <property type="molecule type" value="Genomic_DNA"/>
</dbReference>
<keyword evidence="2" id="KW-1003">Cell membrane</keyword>
<feature type="transmembrane region" description="Helical" evidence="6">
    <location>
        <begin position="297"/>
        <end position="314"/>
    </location>
</feature>
<dbReference type="PANTHER" id="PTHR33529:SF2">
    <property type="entry name" value="LIPOPOLYSACCHARIDE EXPORT SYSTEM PERMEASE PROTEIN LPTG"/>
    <property type="match status" value="1"/>
</dbReference>
<organism evidence="7 8">
    <name type="scientific">Methylopila henanensis</name>
    <dbReference type="NCBI Taxonomy" id="873516"/>
    <lineage>
        <taxon>Bacteria</taxon>
        <taxon>Pseudomonadati</taxon>
        <taxon>Pseudomonadota</taxon>
        <taxon>Alphaproteobacteria</taxon>
        <taxon>Hyphomicrobiales</taxon>
        <taxon>Methylopilaceae</taxon>
        <taxon>Methylopila</taxon>
    </lineage>
</organism>
<dbReference type="Pfam" id="PF03739">
    <property type="entry name" value="LptF_LptG"/>
    <property type="match status" value="1"/>
</dbReference>
<gene>
    <name evidence="7" type="ORF">ACFSCV_04800</name>
</gene>
<evidence type="ECO:0000256" key="2">
    <source>
        <dbReference type="ARBA" id="ARBA00022475"/>
    </source>
</evidence>
<feature type="transmembrane region" description="Helical" evidence="6">
    <location>
        <begin position="59"/>
        <end position="79"/>
    </location>
</feature>
<proteinExistence type="predicted"/>
<dbReference type="PANTHER" id="PTHR33529">
    <property type="entry name" value="SLR0882 PROTEIN-RELATED"/>
    <property type="match status" value="1"/>
</dbReference>